<evidence type="ECO:0000313" key="1">
    <source>
        <dbReference type="EMBL" id="MDN4187164.1"/>
    </source>
</evidence>
<accession>A0AAW7LCX5</accession>
<gene>
    <name evidence="1" type="ORF">DC496_01945</name>
</gene>
<comment type="caution">
    <text evidence="1">The sequence shown here is derived from an EMBL/GenBank/DDBJ whole genome shotgun (WGS) entry which is preliminary data.</text>
</comment>
<name>A0AAW7LCX5_BIFBR</name>
<protein>
    <submittedName>
        <fullName evidence="1">Uncharacterized protein</fullName>
    </submittedName>
</protein>
<dbReference type="AlphaFoldDB" id="A0AAW7LCX5"/>
<proteinExistence type="predicted"/>
<dbReference type="Proteomes" id="UP001169990">
    <property type="component" value="Unassembled WGS sequence"/>
</dbReference>
<sequence length="60" mass="6865">MWGNAQLGRMTTVIMRTCEGDMRMMLLLWDVTSGNRSLKIVEIPVKTTPRALNNPDFPEK</sequence>
<dbReference type="EMBL" id="QELD01000003">
    <property type="protein sequence ID" value="MDN4187164.1"/>
    <property type="molecule type" value="Genomic_DNA"/>
</dbReference>
<organism evidence="1 2">
    <name type="scientific">Bifidobacterium breve</name>
    <dbReference type="NCBI Taxonomy" id="1685"/>
    <lineage>
        <taxon>Bacteria</taxon>
        <taxon>Bacillati</taxon>
        <taxon>Actinomycetota</taxon>
        <taxon>Actinomycetes</taxon>
        <taxon>Bifidobacteriales</taxon>
        <taxon>Bifidobacteriaceae</taxon>
        <taxon>Bifidobacterium</taxon>
    </lineage>
</organism>
<evidence type="ECO:0000313" key="2">
    <source>
        <dbReference type="Proteomes" id="UP001169990"/>
    </source>
</evidence>
<reference evidence="1" key="2">
    <citation type="journal article" date="2022" name="3 Biotech.">
        <title>Isomaltooligosaccharides utilization and genomic characterization of human infant anti-inflammatory Bifidobacterium longum and Bifidobacterium breve strains.</title>
        <authorList>
            <person name="Sharma S."/>
            <person name="Singh S."/>
            <person name="Chaudhary V."/>
            <person name="Mantri S."/>
            <person name="Chander A."/>
            <person name="Maurya R."/>
            <person name="Rajarammohan S."/>
            <person name="Singh R.P."/>
            <person name="Rishi P."/>
            <person name="Bishnoi M."/>
            <person name="Bhadada S.K."/>
            <person name="Kondepudi K.K."/>
        </authorList>
    </citation>
    <scope>NUCLEOTIDE SEQUENCE</scope>
    <source>
        <strain evidence="1">Bif11</strain>
    </source>
</reference>
<reference evidence="1" key="1">
    <citation type="submission" date="2018-05" db="EMBL/GenBank/DDBJ databases">
        <authorList>
            <person name="Kondepudi K.K."/>
            <person name="Singh S."/>
            <person name="Chaudhry V."/>
            <person name="Mantri S."/>
            <person name="Bhadada S."/>
            <person name="Bishnoi M."/>
            <person name="Kaur J."/>
            <person name="Sharma S."/>
            <person name="Bhatia R."/>
        </authorList>
    </citation>
    <scope>NUCLEOTIDE SEQUENCE</scope>
    <source>
        <strain evidence="1">Bif11</strain>
    </source>
</reference>